<accession>A0ABR1RFR6</accession>
<sequence>MIQGQWRADFHVVMAGSNGYQRTAPPAVNGFTGAFLDNAIISNPTDCNGNNTLVGAELFTTSYFDPNLCATKCQATNDQSTKNPPANGASPLLCKSFNTYILAQNGNTRGQYCALYSQTWAPGMQNYATETVAQPYPGGDVYTFGESYTYTNTSSPGLPICPSDIAYLKTAGADFCTSYNQYTPPVVSTQTTTTVLHSATATATQTSTAATTTLTTAVATSVTTAVATSVSTAVATSSTTAVATISTATTTTTTQTTYPYNQAKLAALHDNGIQARPLAAVHATPVATPSSIAGWEAASISAACSQVATGTQTSTGTLYSDTTATTSTTATTITSTTQTQTTTSTTLTTATSTTLTTTTSTTLTTTTSTTRTTTTSTSTTLTSVTPTPTFKIQVFKDSNAQGGGNNGDVVTGQWLQSFQAATDGGRRIHFTDQMSAADVWSLDPATNNGGFQVLIPATDWGNLTWYRPKQIYNGGGSNGGPNGGPSLVYINDHTIYGQQQGQALTCQLKGGIQQQGQTGQVLCVQPNGPIQFLAMAVWNENQFGISQVNANPNGQDGPVSEYLVLQYTIV</sequence>
<dbReference type="EMBL" id="JAQQWI010000016">
    <property type="protein sequence ID" value="KAK8009462.1"/>
    <property type="molecule type" value="Genomic_DNA"/>
</dbReference>
<comment type="caution">
    <text evidence="1">The sequence shown here is derived from an EMBL/GenBank/DDBJ whole genome shotgun (WGS) entry which is preliminary data.</text>
</comment>
<gene>
    <name evidence="1" type="ORF">PG991_012013</name>
</gene>
<keyword evidence="2" id="KW-1185">Reference proteome</keyword>
<protein>
    <recommendedName>
        <fullName evidence="3">Apple domain-containing protein</fullName>
    </recommendedName>
</protein>
<reference evidence="1 2" key="1">
    <citation type="submission" date="2023-01" db="EMBL/GenBank/DDBJ databases">
        <title>Analysis of 21 Apiospora genomes using comparative genomics revels a genus with tremendous synthesis potential of carbohydrate active enzymes and secondary metabolites.</title>
        <authorList>
            <person name="Sorensen T."/>
        </authorList>
    </citation>
    <scope>NUCLEOTIDE SEQUENCE [LARGE SCALE GENOMIC DNA]</scope>
    <source>
        <strain evidence="1 2">CBS 20057</strain>
    </source>
</reference>
<organism evidence="1 2">
    <name type="scientific">Apiospora marii</name>
    <dbReference type="NCBI Taxonomy" id="335849"/>
    <lineage>
        <taxon>Eukaryota</taxon>
        <taxon>Fungi</taxon>
        <taxon>Dikarya</taxon>
        <taxon>Ascomycota</taxon>
        <taxon>Pezizomycotina</taxon>
        <taxon>Sordariomycetes</taxon>
        <taxon>Xylariomycetidae</taxon>
        <taxon>Amphisphaeriales</taxon>
        <taxon>Apiosporaceae</taxon>
        <taxon>Apiospora</taxon>
    </lineage>
</organism>
<evidence type="ECO:0000313" key="1">
    <source>
        <dbReference type="EMBL" id="KAK8009462.1"/>
    </source>
</evidence>
<evidence type="ECO:0000313" key="2">
    <source>
        <dbReference type="Proteomes" id="UP001396898"/>
    </source>
</evidence>
<proteinExistence type="predicted"/>
<name>A0ABR1RFR6_9PEZI</name>
<evidence type="ECO:0008006" key="3">
    <source>
        <dbReference type="Google" id="ProtNLM"/>
    </source>
</evidence>
<dbReference type="Proteomes" id="UP001396898">
    <property type="component" value="Unassembled WGS sequence"/>
</dbReference>
<dbReference type="PANTHER" id="PTHR36578:SF1">
    <property type="entry name" value="APPLE DOMAIN-CONTAINING PROTEIN"/>
    <property type="match status" value="1"/>
</dbReference>
<dbReference type="PANTHER" id="PTHR36578">
    <property type="entry name" value="CHROMOSOME 15, WHOLE GENOME SHOTGUN SEQUENCE"/>
    <property type="match status" value="1"/>
</dbReference>